<sequence length="649" mass="71094">MAPVTRSKRIRSETTSPQPGPGDARSVAPTTRSSKRLRSGAASPQLEEGVREKAPAMGSSKRTRSGTAITQPESPEGPRRRKGARKNAQSTRAAPQAPPQAPPPTVPRAAPPAPPPPVPPAAPRKRTIPAELLSTICGHLFDDGAIGTLNAIMRTGPLGYTVVGPVLYSTLVVDDSFAAVLEGLGKNGRKRALFWNVRHIFFAATDTRAMVQCIARIVGHVAHYPLAADPRDPGPGPATPFATVDGETEPLFPNLHSVSIESRAFVPLALNPDSPALFLKMFCRPSVGKTVHQSFRDLTPQEPEPGFLKRMRFSDIAADGLAGRKGLDRLRRAQIRYLRAKRARAMAEVLGNPVALEDLLRLWNPETVTLHGFRFFHPGMGEWRPGGRGVDFLSWAQGRVRIFAPTVGSEHPADEGGQIPGIPGFQCRRKVGELGRRCACNQLGMWRRAAKFLGSVHVHSFPPNPPNGPLPPASRSAISKPTLELCNVGQNLPLWCGCRYAYTAAIQNLKTYVRGEGALMARLEEGMWTRRQDTTRLAYHLEIPHWSEVEGCACGLAGVQLGHDAKEPLEAGVLQWFEGDVDGKVVPREQGCTTPHPFDEREVRSNDWVNDDSELWEDDGDDGYDFDRNPWLLMAVPRPQAQRARRRRA</sequence>
<evidence type="ECO:0000313" key="2">
    <source>
        <dbReference type="EMBL" id="EJT45584.1"/>
    </source>
</evidence>
<organism evidence="2 3">
    <name type="scientific">Trichosporon asahii var. asahii (strain ATCC 90039 / CBS 2479 / JCM 2466 / KCTC 7840 / NBRC 103889/ NCYC 2677 / UAMH 7654)</name>
    <name type="common">Yeast</name>
    <dbReference type="NCBI Taxonomy" id="1186058"/>
    <lineage>
        <taxon>Eukaryota</taxon>
        <taxon>Fungi</taxon>
        <taxon>Dikarya</taxon>
        <taxon>Basidiomycota</taxon>
        <taxon>Agaricomycotina</taxon>
        <taxon>Tremellomycetes</taxon>
        <taxon>Trichosporonales</taxon>
        <taxon>Trichosporonaceae</taxon>
        <taxon>Trichosporon</taxon>
    </lineage>
</organism>
<dbReference type="EMBL" id="ALBS01000324">
    <property type="protein sequence ID" value="EJT45584.1"/>
    <property type="molecule type" value="Genomic_DNA"/>
</dbReference>
<name>J6EMQ1_TRIAS</name>
<protein>
    <submittedName>
        <fullName evidence="2">Uncharacterized protein</fullName>
    </submittedName>
</protein>
<feature type="compositionally biased region" description="Pro residues" evidence="1">
    <location>
        <begin position="96"/>
        <end position="122"/>
    </location>
</feature>
<dbReference type="GeneID" id="25989542"/>
<dbReference type="RefSeq" id="XP_014176714.1">
    <property type="nucleotide sequence ID" value="XM_014321239.1"/>
</dbReference>
<feature type="region of interest" description="Disordered" evidence="1">
    <location>
        <begin position="1"/>
        <end position="124"/>
    </location>
</feature>
<proteinExistence type="predicted"/>
<gene>
    <name evidence="2" type="ORF">A1Q1_06030</name>
</gene>
<dbReference type="AlphaFoldDB" id="J6EMQ1"/>
<evidence type="ECO:0000256" key="1">
    <source>
        <dbReference type="SAM" id="MobiDB-lite"/>
    </source>
</evidence>
<accession>J6EMQ1</accession>
<evidence type="ECO:0000313" key="3">
    <source>
        <dbReference type="Proteomes" id="UP000002748"/>
    </source>
</evidence>
<dbReference type="VEuPathDB" id="FungiDB:A1Q1_06030"/>
<reference evidence="2 3" key="1">
    <citation type="journal article" date="2012" name="Eukaryot. Cell">
        <title>Draft genome sequence of CBS 2479, the standard type strain of Trichosporon asahii.</title>
        <authorList>
            <person name="Yang R.Y."/>
            <person name="Li H.T."/>
            <person name="Zhu H."/>
            <person name="Zhou G.P."/>
            <person name="Wang M."/>
            <person name="Wang L."/>
        </authorList>
    </citation>
    <scope>NUCLEOTIDE SEQUENCE [LARGE SCALE GENOMIC DNA]</scope>
    <source>
        <strain evidence="3">ATCC 90039 / CBS 2479 / JCM 2466 / KCTC 7840 / NCYC 2677 / UAMH 7654</strain>
    </source>
</reference>
<dbReference type="HOGENOM" id="CLU_422220_0_0_1"/>
<comment type="caution">
    <text evidence="2">The sequence shown here is derived from an EMBL/GenBank/DDBJ whole genome shotgun (WGS) entry which is preliminary data.</text>
</comment>
<dbReference type="KEGG" id="tasa:A1Q1_06030"/>
<dbReference type="Proteomes" id="UP000002748">
    <property type="component" value="Unassembled WGS sequence"/>
</dbReference>